<sequence>MNQIQEAGAVAPKSVEEALQGRRLKLLGSGAAHAADLQQLLARTALFSGLGRKESLLLGAVMHVYEAHAGQTLITEGDSGDYMMLLMRGSVDVVRRNGHNFPVRIAMAKPGQTLGEMSMVDGQVRFASCVAQTECRVAVLSRSALLALLKREPVLGNKVLLKLVSLLSDRLRETSAQLVNCVGTRPGCV</sequence>
<dbReference type="GO" id="GO:0005829">
    <property type="term" value="C:cytosol"/>
    <property type="evidence" value="ECO:0007669"/>
    <property type="project" value="TreeGrafter"/>
</dbReference>
<protein>
    <submittedName>
        <fullName evidence="2">Cyclic nucleotide-binding domain-containing protein</fullName>
    </submittedName>
</protein>
<dbReference type="InterPro" id="IPR000595">
    <property type="entry name" value="cNMP-bd_dom"/>
</dbReference>
<dbReference type="PANTHER" id="PTHR24567:SF68">
    <property type="entry name" value="DNA-BINDING TRANSCRIPTIONAL DUAL REGULATOR CRP"/>
    <property type="match status" value="1"/>
</dbReference>
<dbReference type="InterPro" id="IPR018488">
    <property type="entry name" value="cNMP-bd_CS"/>
</dbReference>
<dbReference type="PANTHER" id="PTHR24567">
    <property type="entry name" value="CRP FAMILY TRANSCRIPTIONAL REGULATORY PROTEIN"/>
    <property type="match status" value="1"/>
</dbReference>
<dbReference type="EMBL" id="RRUE01000001">
    <property type="protein sequence ID" value="RRN44794.1"/>
    <property type="molecule type" value="Genomic_DNA"/>
</dbReference>
<evidence type="ECO:0000313" key="3">
    <source>
        <dbReference type="Proteomes" id="UP000270261"/>
    </source>
</evidence>
<evidence type="ECO:0000313" key="2">
    <source>
        <dbReference type="EMBL" id="RRN44794.1"/>
    </source>
</evidence>
<dbReference type="GO" id="GO:0003700">
    <property type="term" value="F:DNA-binding transcription factor activity"/>
    <property type="evidence" value="ECO:0007669"/>
    <property type="project" value="TreeGrafter"/>
</dbReference>
<dbReference type="SUPFAM" id="SSF51206">
    <property type="entry name" value="cAMP-binding domain-like"/>
    <property type="match status" value="1"/>
</dbReference>
<dbReference type="InterPro" id="IPR050397">
    <property type="entry name" value="Env_Response_Regulators"/>
</dbReference>
<reference evidence="2 3" key="1">
    <citation type="submission" date="2018-11" db="EMBL/GenBank/DDBJ databases">
        <title>Genome sequencing of Lautropia sp. KCOM 2505 (= ChDC F240).</title>
        <authorList>
            <person name="Kook J.-K."/>
            <person name="Park S.-N."/>
            <person name="Lim Y.K."/>
        </authorList>
    </citation>
    <scope>NUCLEOTIDE SEQUENCE [LARGE SCALE GENOMIC DNA]</scope>
    <source>
        <strain evidence="2 3">KCOM 2505</strain>
    </source>
</reference>
<dbReference type="InterPro" id="IPR014710">
    <property type="entry name" value="RmlC-like_jellyroll"/>
</dbReference>
<comment type="caution">
    <text evidence="2">The sequence shown here is derived from an EMBL/GenBank/DDBJ whole genome shotgun (WGS) entry which is preliminary data.</text>
</comment>
<dbReference type="InterPro" id="IPR018490">
    <property type="entry name" value="cNMP-bd_dom_sf"/>
</dbReference>
<dbReference type="Gene3D" id="2.60.120.10">
    <property type="entry name" value="Jelly Rolls"/>
    <property type="match status" value="1"/>
</dbReference>
<dbReference type="PROSITE" id="PS00888">
    <property type="entry name" value="CNMP_BINDING_1"/>
    <property type="match status" value="1"/>
</dbReference>
<dbReference type="SMART" id="SM00100">
    <property type="entry name" value="cNMP"/>
    <property type="match status" value="1"/>
</dbReference>
<accession>A0A3R8MXR8</accession>
<gene>
    <name evidence="2" type="ORF">EHV23_00400</name>
</gene>
<dbReference type="Proteomes" id="UP000270261">
    <property type="component" value="Unassembled WGS sequence"/>
</dbReference>
<dbReference type="AlphaFoldDB" id="A0A3R8MXR8"/>
<dbReference type="RefSeq" id="WP_125094226.1">
    <property type="nucleotide sequence ID" value="NZ_RRUE01000001.1"/>
</dbReference>
<dbReference type="Pfam" id="PF00027">
    <property type="entry name" value="cNMP_binding"/>
    <property type="match status" value="1"/>
</dbReference>
<proteinExistence type="predicted"/>
<feature type="domain" description="Cyclic nucleotide-binding" evidence="1">
    <location>
        <begin position="46"/>
        <end position="149"/>
    </location>
</feature>
<dbReference type="CDD" id="cd00038">
    <property type="entry name" value="CAP_ED"/>
    <property type="match status" value="1"/>
</dbReference>
<dbReference type="OrthoDB" id="8589195at2"/>
<evidence type="ECO:0000259" key="1">
    <source>
        <dbReference type="PROSITE" id="PS50042"/>
    </source>
</evidence>
<organism evidence="2 3">
    <name type="scientific">Lautropia dentalis</name>
    <dbReference type="NCBI Taxonomy" id="2490857"/>
    <lineage>
        <taxon>Bacteria</taxon>
        <taxon>Pseudomonadati</taxon>
        <taxon>Pseudomonadota</taxon>
        <taxon>Betaproteobacteria</taxon>
        <taxon>Burkholderiales</taxon>
        <taxon>Burkholderiaceae</taxon>
        <taxon>Lautropia</taxon>
    </lineage>
</organism>
<dbReference type="PROSITE" id="PS50042">
    <property type="entry name" value="CNMP_BINDING_3"/>
    <property type="match status" value="1"/>
</dbReference>
<keyword evidence="3" id="KW-1185">Reference proteome</keyword>
<name>A0A3R8MXR8_9BURK</name>